<evidence type="ECO:0000259" key="8">
    <source>
        <dbReference type="PROSITE" id="PS51898"/>
    </source>
</evidence>
<keyword evidence="5" id="KW-0238">DNA-binding</keyword>
<keyword evidence="4" id="KW-0378">Hydrolase</keyword>
<evidence type="ECO:0000256" key="7">
    <source>
        <dbReference type="ARBA" id="ARBA00023195"/>
    </source>
</evidence>
<reference evidence="9" key="1">
    <citation type="journal article" date="2021" name="Proc. Natl. Acad. Sci. U.S.A.">
        <title>A Catalog of Tens of Thousands of Viruses from Human Metagenomes Reveals Hidden Associations with Chronic Diseases.</title>
        <authorList>
            <person name="Tisza M.J."/>
            <person name="Buck C.B."/>
        </authorList>
    </citation>
    <scope>NUCLEOTIDE SEQUENCE</scope>
    <source>
        <strain evidence="9">Ct1ba2</strain>
    </source>
</reference>
<feature type="domain" description="Tyr recombinase" evidence="8">
    <location>
        <begin position="159"/>
        <end position="341"/>
    </location>
</feature>
<dbReference type="GO" id="GO:0015074">
    <property type="term" value="P:DNA integration"/>
    <property type="evidence" value="ECO:0007669"/>
    <property type="project" value="InterPro"/>
</dbReference>
<evidence type="ECO:0000256" key="4">
    <source>
        <dbReference type="ARBA" id="ARBA00022801"/>
    </source>
</evidence>
<organism evidence="9">
    <name type="scientific">Myoviridae sp. ct1ba2</name>
    <dbReference type="NCBI Taxonomy" id="2827654"/>
    <lineage>
        <taxon>Viruses</taxon>
        <taxon>Duplodnaviria</taxon>
        <taxon>Heunggongvirae</taxon>
        <taxon>Uroviricota</taxon>
        <taxon>Caudoviricetes</taxon>
    </lineage>
</organism>
<name>A0A8S5S675_9CAUD</name>
<dbReference type="Pfam" id="PF14657">
    <property type="entry name" value="Arm-DNA-bind_4"/>
    <property type="match status" value="1"/>
</dbReference>
<evidence type="ECO:0000256" key="6">
    <source>
        <dbReference type="ARBA" id="ARBA00023172"/>
    </source>
</evidence>
<dbReference type="InterPro" id="IPR011010">
    <property type="entry name" value="DNA_brk_join_enz"/>
</dbReference>
<dbReference type="Pfam" id="PF00589">
    <property type="entry name" value="Phage_integrase"/>
    <property type="match status" value="1"/>
</dbReference>
<dbReference type="EMBL" id="BK032540">
    <property type="protein sequence ID" value="DAF46541.1"/>
    <property type="molecule type" value="Genomic_DNA"/>
</dbReference>
<dbReference type="InterPro" id="IPR050090">
    <property type="entry name" value="Tyrosine_recombinase_XerCD"/>
</dbReference>
<dbReference type="GO" id="GO:0003677">
    <property type="term" value="F:DNA binding"/>
    <property type="evidence" value="ECO:0007669"/>
    <property type="project" value="UniProtKB-KW"/>
</dbReference>
<dbReference type="GO" id="GO:0016740">
    <property type="term" value="F:transferase activity"/>
    <property type="evidence" value="ECO:0007669"/>
    <property type="project" value="UniProtKB-KW"/>
</dbReference>
<dbReference type="PROSITE" id="PS51898">
    <property type="entry name" value="TYR_RECOMBINASE"/>
    <property type="match status" value="1"/>
</dbReference>
<accession>A0A8S5S675</accession>
<evidence type="ECO:0000313" key="9">
    <source>
        <dbReference type="EMBL" id="DAF46541.1"/>
    </source>
</evidence>
<evidence type="ECO:0000256" key="2">
    <source>
        <dbReference type="ARBA" id="ARBA00016082"/>
    </source>
</evidence>
<dbReference type="InterPro" id="IPR013762">
    <property type="entry name" value="Integrase-like_cat_sf"/>
</dbReference>
<keyword evidence="6" id="KW-0233">DNA recombination</keyword>
<dbReference type="CDD" id="cd01189">
    <property type="entry name" value="INT_ICEBs1_C_like"/>
    <property type="match status" value="1"/>
</dbReference>
<dbReference type="Gene3D" id="1.10.443.10">
    <property type="entry name" value="Intergrase catalytic core"/>
    <property type="match status" value="1"/>
</dbReference>
<keyword evidence="7" id="KW-0229">DNA integration</keyword>
<comment type="similarity">
    <text evidence="1">Belongs to the 'phage' integrase family.</text>
</comment>
<dbReference type="InterPro" id="IPR002104">
    <property type="entry name" value="Integrase_catalytic"/>
</dbReference>
<keyword evidence="3" id="KW-0808">Transferase</keyword>
<keyword evidence="7" id="KW-1160">Virus entry into host cell</keyword>
<keyword evidence="7" id="KW-1179">Viral genome integration</keyword>
<sequence length="346" mass="40909">MQQTVGSTVRKLNGKWQAIIRVKINGKWKQVDTKYGFKTKAEANNWISKNISKYTQTYQINGYEDITLRELKKIFINYKKDKVRYNTMVSITSALKKTTIYDDRKIKTFTKMDLENIINEINKPYVTRRYKEMFNFAINILEMDIKNPTKHLKQQNKPKEKVIANREQFENIIKRMFANKPKYLLYVEIGYNTGLRPNEISGLTYNDIFTDYLVVNKQWDYKHKTFAPTKTKNSNRKVPISNLLYKKITEYRQSQSIVTMDNRIFTNNNIRALISDYLHEHLKNTELQGFTPHSLRHSYATNLITNGIDFKTVAGILGDTVETVMRTYSHYTEQGYKQVEQLINRL</sequence>
<evidence type="ECO:0000256" key="3">
    <source>
        <dbReference type="ARBA" id="ARBA00022679"/>
    </source>
</evidence>
<dbReference type="GO" id="GO:0016787">
    <property type="term" value="F:hydrolase activity"/>
    <property type="evidence" value="ECO:0007669"/>
    <property type="project" value="UniProtKB-KW"/>
</dbReference>
<evidence type="ECO:0000256" key="1">
    <source>
        <dbReference type="ARBA" id="ARBA00008857"/>
    </source>
</evidence>
<dbReference type="GO" id="GO:0075713">
    <property type="term" value="P:establishment of integrated proviral latency"/>
    <property type="evidence" value="ECO:0007669"/>
    <property type="project" value="UniProtKB-KW"/>
</dbReference>
<dbReference type="PANTHER" id="PTHR30349">
    <property type="entry name" value="PHAGE INTEGRASE-RELATED"/>
    <property type="match status" value="1"/>
</dbReference>
<dbReference type="GO" id="GO:0006310">
    <property type="term" value="P:DNA recombination"/>
    <property type="evidence" value="ECO:0007669"/>
    <property type="project" value="UniProtKB-KW"/>
</dbReference>
<protein>
    <recommendedName>
        <fullName evidence="2">Integrase</fullName>
    </recommendedName>
</protein>
<evidence type="ECO:0000256" key="5">
    <source>
        <dbReference type="ARBA" id="ARBA00023125"/>
    </source>
</evidence>
<dbReference type="SUPFAM" id="SSF56349">
    <property type="entry name" value="DNA breaking-rejoining enzymes"/>
    <property type="match status" value="1"/>
</dbReference>
<dbReference type="GO" id="GO:0044826">
    <property type="term" value="P:viral genome integration into host DNA"/>
    <property type="evidence" value="ECO:0007669"/>
    <property type="project" value="UniProtKB-KW"/>
</dbReference>
<dbReference type="PANTHER" id="PTHR30349:SF41">
    <property type="entry name" value="INTEGRASE_RECOMBINASE PROTEIN MJ0367-RELATED"/>
    <property type="match status" value="1"/>
</dbReference>
<dbReference type="InterPro" id="IPR028259">
    <property type="entry name" value="AP2-like_int_N"/>
</dbReference>
<proteinExistence type="inferred from homology"/>